<reference evidence="1 2" key="1">
    <citation type="journal article" date="2020" name="Cell">
        <title>Large-Scale Comparative Analyses of Tick Genomes Elucidate Their Genetic Diversity and Vector Capacities.</title>
        <authorList>
            <consortium name="Tick Genome and Microbiome Consortium (TIGMIC)"/>
            <person name="Jia N."/>
            <person name="Wang J."/>
            <person name="Shi W."/>
            <person name="Du L."/>
            <person name="Sun Y."/>
            <person name="Zhan W."/>
            <person name="Jiang J.F."/>
            <person name="Wang Q."/>
            <person name="Zhang B."/>
            <person name="Ji P."/>
            <person name="Bell-Sakyi L."/>
            <person name="Cui X.M."/>
            <person name="Yuan T.T."/>
            <person name="Jiang B.G."/>
            <person name="Yang W.F."/>
            <person name="Lam T.T."/>
            <person name="Chang Q.C."/>
            <person name="Ding S.J."/>
            <person name="Wang X.J."/>
            <person name="Zhu J.G."/>
            <person name="Ruan X.D."/>
            <person name="Zhao L."/>
            <person name="Wei J.T."/>
            <person name="Ye R.Z."/>
            <person name="Que T.C."/>
            <person name="Du C.H."/>
            <person name="Zhou Y.H."/>
            <person name="Cheng J.X."/>
            <person name="Dai P.F."/>
            <person name="Guo W.B."/>
            <person name="Han X.H."/>
            <person name="Huang E.J."/>
            <person name="Li L.F."/>
            <person name="Wei W."/>
            <person name="Gao Y.C."/>
            <person name="Liu J.Z."/>
            <person name="Shao H.Z."/>
            <person name="Wang X."/>
            <person name="Wang C.C."/>
            <person name="Yang T.C."/>
            <person name="Huo Q.B."/>
            <person name="Li W."/>
            <person name="Chen H.Y."/>
            <person name="Chen S.E."/>
            <person name="Zhou L.G."/>
            <person name="Ni X.B."/>
            <person name="Tian J.H."/>
            <person name="Sheng Y."/>
            <person name="Liu T."/>
            <person name="Pan Y.S."/>
            <person name="Xia L.Y."/>
            <person name="Li J."/>
            <person name="Zhao F."/>
            <person name="Cao W.C."/>
        </authorList>
    </citation>
    <scope>NUCLEOTIDE SEQUENCE [LARGE SCALE GENOMIC DNA]</scope>
    <source>
        <strain evidence="1">Iper-2018</strain>
    </source>
</reference>
<dbReference type="Proteomes" id="UP000805193">
    <property type="component" value="Unassembled WGS sequence"/>
</dbReference>
<comment type="caution">
    <text evidence="1">The sequence shown here is derived from an EMBL/GenBank/DDBJ whole genome shotgun (WGS) entry which is preliminary data.</text>
</comment>
<keyword evidence="2" id="KW-1185">Reference proteome</keyword>
<evidence type="ECO:0000313" key="1">
    <source>
        <dbReference type="EMBL" id="KAG0433241.1"/>
    </source>
</evidence>
<organism evidence="1 2">
    <name type="scientific">Ixodes persulcatus</name>
    <name type="common">Taiga tick</name>
    <dbReference type="NCBI Taxonomy" id="34615"/>
    <lineage>
        <taxon>Eukaryota</taxon>
        <taxon>Metazoa</taxon>
        <taxon>Ecdysozoa</taxon>
        <taxon>Arthropoda</taxon>
        <taxon>Chelicerata</taxon>
        <taxon>Arachnida</taxon>
        <taxon>Acari</taxon>
        <taxon>Parasitiformes</taxon>
        <taxon>Ixodida</taxon>
        <taxon>Ixodoidea</taxon>
        <taxon>Ixodidae</taxon>
        <taxon>Ixodinae</taxon>
        <taxon>Ixodes</taxon>
    </lineage>
</organism>
<dbReference type="EMBL" id="JABSTQ010009073">
    <property type="protein sequence ID" value="KAG0433241.1"/>
    <property type="molecule type" value="Genomic_DNA"/>
</dbReference>
<evidence type="ECO:0000313" key="2">
    <source>
        <dbReference type="Proteomes" id="UP000805193"/>
    </source>
</evidence>
<accession>A0AC60QJU0</accession>
<sequence>MTPGPNPQRSPRNGFASNYRQRRPPGDIRAPPNRSPRGRRPTGSHFRPALSFRGRARTQDTTWGQRFAAPVGDFGDGFDFPDGVNDLAGDSVALIQRPRYSFRPRSDRKGNGGHALFARLDHGQRLREHCRDVATAAEWHDVNQTVTSREFPDN</sequence>
<gene>
    <name evidence="1" type="ORF">HPB47_020092</name>
</gene>
<protein>
    <submittedName>
        <fullName evidence="1">Uncharacterized protein</fullName>
    </submittedName>
</protein>
<name>A0AC60QJU0_IXOPE</name>
<proteinExistence type="predicted"/>